<accession>W1Y0G7</accession>
<reference evidence="1" key="1">
    <citation type="submission" date="2013-12" db="EMBL/GenBank/DDBJ databases">
        <title>A Varibaculum cambriense genome reconstructed from a premature infant gut community with otherwise low bacterial novelty that shifts toward anaerobic metabolism during the third week of life.</title>
        <authorList>
            <person name="Brown C.T."/>
            <person name="Sharon I."/>
            <person name="Thomas B.C."/>
            <person name="Castelle C.J."/>
            <person name="Morowitz M.J."/>
            <person name="Banfield J.F."/>
        </authorList>
    </citation>
    <scope>NUCLEOTIDE SEQUENCE</scope>
</reference>
<dbReference type="EMBL" id="AZMM01010424">
    <property type="protein sequence ID" value="ETJ35180.1"/>
    <property type="molecule type" value="Genomic_DNA"/>
</dbReference>
<sequence length="102" mass="11273">ISFSNLKSSYNSIITPQIQLFTLNVQLNKLFILSICINIFIKKFFSCWKLNPSCVLPASVSSCLIAAGPIIDRDWLIELNEGLILLSGGRMGDVGRSLLRGN</sequence>
<dbReference type="AlphaFoldDB" id="W1Y0G7"/>
<protein>
    <submittedName>
        <fullName evidence="1">DNA polymerase III subunit alpha</fullName>
    </submittedName>
</protein>
<gene>
    <name evidence="1" type="ORF">Q604_UNBC10424G0001</name>
</gene>
<proteinExistence type="predicted"/>
<comment type="caution">
    <text evidence="1">The sequence shown here is derived from an EMBL/GenBank/DDBJ whole genome shotgun (WGS) entry which is preliminary data.</text>
</comment>
<organism evidence="1">
    <name type="scientific">human gut metagenome</name>
    <dbReference type="NCBI Taxonomy" id="408170"/>
    <lineage>
        <taxon>unclassified sequences</taxon>
        <taxon>metagenomes</taxon>
        <taxon>organismal metagenomes</taxon>
    </lineage>
</organism>
<feature type="non-terminal residue" evidence="1">
    <location>
        <position position="1"/>
    </location>
</feature>
<feature type="non-terminal residue" evidence="1">
    <location>
        <position position="102"/>
    </location>
</feature>
<name>W1Y0G7_9ZZZZ</name>
<evidence type="ECO:0000313" key="1">
    <source>
        <dbReference type="EMBL" id="ETJ35180.1"/>
    </source>
</evidence>